<dbReference type="Proteomes" id="UP001174932">
    <property type="component" value="Unassembled WGS sequence"/>
</dbReference>
<evidence type="ECO:0000313" key="2">
    <source>
        <dbReference type="Proteomes" id="UP001174932"/>
    </source>
</evidence>
<name>A0ABT8YTA0_9HYPH</name>
<protein>
    <recommendedName>
        <fullName evidence="3">PilZ domain-containing protein</fullName>
    </recommendedName>
</protein>
<sequence length="170" mass="18819">MSSFVGTILYLTLTSTIKAMNYNGKFKIDKPAFRRIAAGLTREGIMPLSNSESFKEFHDRLRLHNPRHSFKMHTIDRPGQIIPVGQGLKIAVRYNCLVQKISSAGAMLDLSPRVQLPKNFFLVILGSSEEIGATEFQRKGATLVVKFNMFLDAGFLETLVGAASLEGDVV</sequence>
<keyword evidence="2" id="KW-1185">Reference proteome</keyword>
<comment type="caution">
    <text evidence="1">The sequence shown here is derived from an EMBL/GenBank/DDBJ whole genome shotgun (WGS) entry which is preliminary data.</text>
</comment>
<organism evidence="1 2">
    <name type="scientific">Rhizobium alvei</name>
    <dbReference type="NCBI Taxonomy" id="1132659"/>
    <lineage>
        <taxon>Bacteria</taxon>
        <taxon>Pseudomonadati</taxon>
        <taxon>Pseudomonadota</taxon>
        <taxon>Alphaproteobacteria</taxon>
        <taxon>Hyphomicrobiales</taxon>
        <taxon>Rhizobiaceae</taxon>
        <taxon>Rhizobium/Agrobacterium group</taxon>
        <taxon>Rhizobium</taxon>
    </lineage>
</organism>
<reference evidence="1" key="1">
    <citation type="journal article" date="2015" name="Int. J. Syst. Evol. Microbiol.">
        <title>Rhizobium alvei sp. nov., isolated from a freshwater river.</title>
        <authorList>
            <person name="Sheu S.Y."/>
            <person name="Huang H.W."/>
            <person name="Young C.C."/>
            <person name="Chen W.M."/>
        </authorList>
    </citation>
    <scope>NUCLEOTIDE SEQUENCE</scope>
    <source>
        <strain evidence="1">TNR-22</strain>
    </source>
</reference>
<dbReference type="RefSeq" id="WP_304378695.1">
    <property type="nucleotide sequence ID" value="NZ_JAUOZU010000021.1"/>
</dbReference>
<dbReference type="EMBL" id="JAUOZU010000021">
    <property type="protein sequence ID" value="MDO6966765.1"/>
    <property type="molecule type" value="Genomic_DNA"/>
</dbReference>
<proteinExistence type="predicted"/>
<reference evidence="1" key="2">
    <citation type="submission" date="2023-07" db="EMBL/GenBank/DDBJ databases">
        <authorList>
            <person name="Shen H."/>
        </authorList>
    </citation>
    <scope>NUCLEOTIDE SEQUENCE</scope>
    <source>
        <strain evidence="1">TNR-22</strain>
    </source>
</reference>
<gene>
    <name evidence="1" type="ORF">Q4481_22665</name>
</gene>
<evidence type="ECO:0000313" key="1">
    <source>
        <dbReference type="EMBL" id="MDO6966765.1"/>
    </source>
</evidence>
<evidence type="ECO:0008006" key="3">
    <source>
        <dbReference type="Google" id="ProtNLM"/>
    </source>
</evidence>
<accession>A0ABT8YTA0</accession>